<comment type="caution">
    <text evidence="2">The sequence shown here is derived from an EMBL/GenBank/DDBJ whole genome shotgun (WGS) entry which is preliminary data.</text>
</comment>
<dbReference type="PANTHER" id="PTHR43642:SF1">
    <property type="entry name" value="HYBRID SIGNAL TRANSDUCTION HISTIDINE KINASE G"/>
    <property type="match status" value="1"/>
</dbReference>
<protein>
    <recommendedName>
        <fullName evidence="1">Protein kinase domain-containing protein</fullName>
    </recommendedName>
</protein>
<sequence>MGSMSKISEFPDFSLTFSHSYAQVLNAKSSGGLIKLVELAAVTPEALYIAQSFEPTPSLPHLVVPDQIQLGDKEVLFLYENCPYQFLPQLLDGPVELTRFFDYAISATEALQEIHRLNLLHKDLTPFNILVAPHTNQCYLTGLFLKNQENLIPEDLSPFHPLAEAFVYHSPEQTGRINRAVDKTSDLYSLGAIFFELLTGHPPFTSNDQLELIHSHIAISPTHPHGERPEVPEVVDKIVYKLLAKTAQERYETTENLLIDLKNCQTRFLESGLIEDFEIDDRRLVKRFQMPQGLYGIARHKKLLEESFAHVLAGGVEAVHIKGAAGLGKSSLVELLKVRVQAEGAILIEGRFEKQHRDTPYYGLKEALNQLVNQLLALEEKALEHWRQLIKSELGDDLVLVSELVSDLKLLIQPAPSSDPLEPIETEGRINRAVQKFLTCFIKDKKPLVIFLDNFHSADSASLSALQNFVTDVNSRHVMLLTAFRENLAEQSANLKLFFDAIAHSGVISQETKVRPLGIRDLKDMFSEAFDSKQDFGELTKMFLQKTNGNPFFVKQLLSLLIERGLITYNETKQLWQWDLKQINKEALSNDVIELLGNKIKNLPEQSVVVVKTAACIGTEFELKTLSLALGWSLEQVWAALKAPLHKGMVIEESRPHATGVFHFLHDRVHKAALSLWESGGRRQCHFTIGKQLLENRPTPEGEDWVYKTVAQLNQAVELVTNPKDRQQLAQLNLTAGNLARGRAAYDTAWEYYMRGTELLDDSNWETDYQLIKELYVRRAEAEYYTGNTEAFKPIFNILYDHLKTDQEREEVINIKLNLFIKAGDLKQALEVGVESINRFSKEPIPPNEAEVHIVIQVKMAELQARLGAQKIETLPFLKEMEGPGDQALMKLISNLIPAASLARRSLWIYLTLKMVETSLNQGNSQSSAFGYMNFAVLLCSGLEDYQRGHAMGRMAIELNRRFKNRLDSSKLNFLFYAYINHWKTSATESIVGLEGAVSLGNRIGDLIGAASAVEFLLFTHILAGTPLDGLAMEVSKHDDFAHQVGNPDLEHMMVMTKLFLGLADPNYQLTTAPDQPLEDALRSSRNQMPLQWYYLIQAQLHYFMGDQPQAMQLILKSDRLIFNYGQLSVPEHYFYYSMIVLANYPNLSSEERKRYWDILKGNRDKLAKLAIACPINFNDRYLLVCAEMSAVSGNFLEAINLFDQAIDAAISQDRTHILALAFERAARYYLSKNKPIIARAYLGEAQVNYIRWGAKAKLEQLAAELGPYLNQNYAQQAPSSQNKTETFDITTLSRTQETLSLEFDQARLIQKMLKVLLENAGAQKGFFLLNQKLNYIVRAQGFMGQDPPVKLCSIKFEECQGLSKAVVSYATRTSKIVAIDDARVDSLFAFDPYVKTEKPKSILALPVINHGKTLGLLYLENNLATHAFSKQRVEFLKLLIAQVAISLENSSLYASLAQTTEELRSSKLELEKRIDQLQRQLAIK</sequence>
<dbReference type="GO" id="GO:0005524">
    <property type="term" value="F:ATP binding"/>
    <property type="evidence" value="ECO:0007669"/>
    <property type="project" value="InterPro"/>
</dbReference>
<evidence type="ECO:0000313" key="3">
    <source>
        <dbReference type="Proteomes" id="UP000178449"/>
    </source>
</evidence>
<dbReference type="Gene3D" id="3.30.450.40">
    <property type="match status" value="1"/>
</dbReference>
<gene>
    <name evidence="2" type="ORF">A2527_00080</name>
</gene>
<dbReference type="SUPFAM" id="SSF55781">
    <property type="entry name" value="GAF domain-like"/>
    <property type="match status" value="1"/>
</dbReference>
<feature type="domain" description="Protein kinase" evidence="1">
    <location>
        <begin position="1"/>
        <end position="269"/>
    </location>
</feature>
<name>A0A1F6GFM1_9PROT</name>
<dbReference type="EMBL" id="MFNE01000007">
    <property type="protein sequence ID" value="OGG96911.1"/>
    <property type="molecule type" value="Genomic_DNA"/>
</dbReference>
<dbReference type="Pfam" id="PF13191">
    <property type="entry name" value="AAA_16"/>
    <property type="match status" value="1"/>
</dbReference>
<dbReference type="SMART" id="SM00065">
    <property type="entry name" value="GAF"/>
    <property type="match status" value="1"/>
</dbReference>
<dbReference type="PANTHER" id="PTHR43642">
    <property type="entry name" value="HYBRID SIGNAL TRANSDUCTION HISTIDINE KINASE G"/>
    <property type="match status" value="1"/>
</dbReference>
<proteinExistence type="predicted"/>
<reference evidence="2 3" key="1">
    <citation type="journal article" date="2016" name="Nat. Commun.">
        <title>Thousands of microbial genomes shed light on interconnected biogeochemical processes in an aquifer system.</title>
        <authorList>
            <person name="Anantharaman K."/>
            <person name="Brown C.T."/>
            <person name="Hug L.A."/>
            <person name="Sharon I."/>
            <person name="Castelle C.J."/>
            <person name="Probst A.J."/>
            <person name="Thomas B.C."/>
            <person name="Singh A."/>
            <person name="Wilkins M.J."/>
            <person name="Karaoz U."/>
            <person name="Brodie E.L."/>
            <person name="Williams K.H."/>
            <person name="Hubbard S.S."/>
            <person name="Banfield J.F."/>
        </authorList>
    </citation>
    <scope>NUCLEOTIDE SEQUENCE [LARGE SCALE GENOMIC DNA]</scope>
</reference>
<dbReference type="STRING" id="1817772.A2527_00080"/>
<organism evidence="2 3">
    <name type="scientific">Candidatus Lambdaproteobacteria bacterium RIFOXYD2_FULL_50_16</name>
    <dbReference type="NCBI Taxonomy" id="1817772"/>
    <lineage>
        <taxon>Bacteria</taxon>
        <taxon>Pseudomonadati</taxon>
        <taxon>Pseudomonadota</taxon>
        <taxon>Candidatus Lambdaproteobacteria</taxon>
    </lineage>
</organism>
<dbReference type="Proteomes" id="UP000178449">
    <property type="component" value="Unassembled WGS sequence"/>
</dbReference>
<dbReference type="Pfam" id="PF01590">
    <property type="entry name" value="GAF"/>
    <property type="match status" value="1"/>
</dbReference>
<dbReference type="PROSITE" id="PS50011">
    <property type="entry name" value="PROTEIN_KINASE_DOM"/>
    <property type="match status" value="1"/>
</dbReference>
<dbReference type="GO" id="GO:0004672">
    <property type="term" value="F:protein kinase activity"/>
    <property type="evidence" value="ECO:0007669"/>
    <property type="project" value="InterPro"/>
</dbReference>
<dbReference type="Pfam" id="PF00069">
    <property type="entry name" value="Pkinase"/>
    <property type="match status" value="1"/>
</dbReference>
<dbReference type="SMART" id="SM00220">
    <property type="entry name" value="S_TKc"/>
    <property type="match status" value="1"/>
</dbReference>
<dbReference type="SUPFAM" id="SSF56112">
    <property type="entry name" value="Protein kinase-like (PK-like)"/>
    <property type="match status" value="1"/>
</dbReference>
<dbReference type="Gene3D" id="1.10.510.10">
    <property type="entry name" value="Transferase(Phosphotransferase) domain 1"/>
    <property type="match status" value="1"/>
</dbReference>
<evidence type="ECO:0000259" key="1">
    <source>
        <dbReference type="PROSITE" id="PS50011"/>
    </source>
</evidence>
<dbReference type="InterPro" id="IPR003018">
    <property type="entry name" value="GAF"/>
</dbReference>
<accession>A0A1F6GFM1</accession>
<dbReference type="InterPro" id="IPR027417">
    <property type="entry name" value="P-loop_NTPase"/>
</dbReference>
<evidence type="ECO:0000313" key="2">
    <source>
        <dbReference type="EMBL" id="OGG96911.1"/>
    </source>
</evidence>
<dbReference type="SUPFAM" id="SSF52540">
    <property type="entry name" value="P-loop containing nucleoside triphosphate hydrolases"/>
    <property type="match status" value="1"/>
</dbReference>
<dbReference type="InterPro" id="IPR000719">
    <property type="entry name" value="Prot_kinase_dom"/>
</dbReference>
<dbReference type="InterPro" id="IPR011009">
    <property type="entry name" value="Kinase-like_dom_sf"/>
</dbReference>
<dbReference type="InterPro" id="IPR041664">
    <property type="entry name" value="AAA_16"/>
</dbReference>
<dbReference type="InterPro" id="IPR053159">
    <property type="entry name" value="Hybrid_Histidine_Kinase"/>
</dbReference>
<dbReference type="InterPro" id="IPR029016">
    <property type="entry name" value="GAF-like_dom_sf"/>
</dbReference>